<gene>
    <name evidence="1" type="ORF">POL72_13335</name>
</gene>
<comment type="caution">
    <text evidence="1">The sequence shown here is derived from an EMBL/GenBank/DDBJ whole genome shotgun (WGS) entry which is preliminary data.</text>
</comment>
<dbReference type="EMBL" id="JAQNDK010000001">
    <property type="protein sequence ID" value="MDC0678722.1"/>
    <property type="molecule type" value="Genomic_DNA"/>
</dbReference>
<dbReference type="RefSeq" id="WP_272095563.1">
    <property type="nucleotide sequence ID" value="NZ_JAQNDK010000001.1"/>
</dbReference>
<evidence type="ECO:0000313" key="1">
    <source>
        <dbReference type="EMBL" id="MDC0678722.1"/>
    </source>
</evidence>
<evidence type="ECO:0000313" key="2">
    <source>
        <dbReference type="Proteomes" id="UP001217485"/>
    </source>
</evidence>
<accession>A0ABT5BX42</accession>
<protein>
    <recommendedName>
        <fullName evidence="3">Suppressor of fused-like domain-containing protein</fullName>
    </recommendedName>
</protein>
<reference evidence="1 2" key="1">
    <citation type="submission" date="2023-01" db="EMBL/GenBank/DDBJ databases">
        <title>Minimal conservation of predation-associated metabolite biosynthetic gene clusters underscores biosynthetic potential of Myxococcota including descriptions for ten novel species: Archangium lansinium sp. nov., Myxococcus landrumus sp. nov., Nannocystis bai.</title>
        <authorList>
            <person name="Ahearne A."/>
            <person name="Stevens C."/>
            <person name="Dowd S."/>
        </authorList>
    </citation>
    <scope>NUCLEOTIDE SEQUENCE [LARGE SCALE GENOMIC DNA]</scope>
    <source>
        <strain evidence="1 2">WIWO2</strain>
    </source>
</reference>
<organism evidence="1 2">
    <name type="scientific">Sorangium atrum</name>
    <dbReference type="NCBI Taxonomy" id="2995308"/>
    <lineage>
        <taxon>Bacteria</taxon>
        <taxon>Pseudomonadati</taxon>
        <taxon>Myxococcota</taxon>
        <taxon>Polyangia</taxon>
        <taxon>Polyangiales</taxon>
        <taxon>Polyangiaceae</taxon>
        <taxon>Sorangium</taxon>
    </lineage>
</organism>
<name>A0ABT5BX42_9BACT</name>
<sequence length="213" mass="24290">MQTEEDRRLVDARRRASADCERWLGMLRRLREQFPENEVDNFSVHLAMGSHDGCYSGSLYLPKATGEHRHAIELRVSFLVPYYIVYGSRLVDDLEGIESQKSLRATPPRAVTIFVHDTAYILPAWVGKLIKLIKPELVEPPSMEDKPTRQVISFELSPDEQPYAAGIAQEIEATWGYERMPPEVGNVVVPDVATNLRRLGEARLYDCLFSDAW</sequence>
<proteinExistence type="predicted"/>
<dbReference type="Proteomes" id="UP001217485">
    <property type="component" value="Unassembled WGS sequence"/>
</dbReference>
<evidence type="ECO:0008006" key="3">
    <source>
        <dbReference type="Google" id="ProtNLM"/>
    </source>
</evidence>
<keyword evidence="2" id="KW-1185">Reference proteome</keyword>